<feature type="transmembrane region" description="Helical" evidence="2">
    <location>
        <begin position="246"/>
        <end position="264"/>
    </location>
</feature>
<feature type="region of interest" description="Disordered" evidence="1">
    <location>
        <begin position="1"/>
        <end position="23"/>
    </location>
</feature>
<evidence type="ECO:0000256" key="2">
    <source>
        <dbReference type="SAM" id="Phobius"/>
    </source>
</evidence>
<gene>
    <name evidence="3" type="ORF">EJ06DRAFT_383689</name>
</gene>
<reference evidence="3" key="1">
    <citation type="journal article" date="2020" name="Stud. Mycol.">
        <title>101 Dothideomycetes genomes: a test case for predicting lifestyles and emergence of pathogens.</title>
        <authorList>
            <person name="Haridas S."/>
            <person name="Albert R."/>
            <person name="Binder M."/>
            <person name="Bloem J."/>
            <person name="Labutti K."/>
            <person name="Salamov A."/>
            <person name="Andreopoulos B."/>
            <person name="Baker S."/>
            <person name="Barry K."/>
            <person name="Bills G."/>
            <person name="Bluhm B."/>
            <person name="Cannon C."/>
            <person name="Castanera R."/>
            <person name="Culley D."/>
            <person name="Daum C."/>
            <person name="Ezra D."/>
            <person name="Gonzalez J."/>
            <person name="Henrissat B."/>
            <person name="Kuo A."/>
            <person name="Liang C."/>
            <person name="Lipzen A."/>
            <person name="Lutzoni F."/>
            <person name="Magnuson J."/>
            <person name="Mondo S."/>
            <person name="Nolan M."/>
            <person name="Ohm R."/>
            <person name="Pangilinan J."/>
            <person name="Park H.-J."/>
            <person name="Ramirez L."/>
            <person name="Alfaro M."/>
            <person name="Sun H."/>
            <person name="Tritt A."/>
            <person name="Yoshinaga Y."/>
            <person name="Zwiers L.-H."/>
            <person name="Turgeon B."/>
            <person name="Goodwin S."/>
            <person name="Spatafora J."/>
            <person name="Crous P."/>
            <person name="Grigoriev I."/>
        </authorList>
    </citation>
    <scope>NUCLEOTIDE SEQUENCE</scope>
    <source>
        <strain evidence="3">CBS 262.69</strain>
    </source>
</reference>
<keyword evidence="4" id="KW-1185">Reference proteome</keyword>
<dbReference type="Proteomes" id="UP000799640">
    <property type="component" value="Unassembled WGS sequence"/>
</dbReference>
<keyword evidence="2" id="KW-0812">Transmembrane</keyword>
<feature type="compositionally biased region" description="Basic and acidic residues" evidence="1">
    <location>
        <begin position="1"/>
        <end position="12"/>
    </location>
</feature>
<evidence type="ECO:0000313" key="4">
    <source>
        <dbReference type="Proteomes" id="UP000799640"/>
    </source>
</evidence>
<evidence type="ECO:0000313" key="3">
    <source>
        <dbReference type="EMBL" id="KAF2401240.1"/>
    </source>
</evidence>
<proteinExistence type="predicted"/>
<name>A0A6G1HYY4_9PEZI</name>
<sequence length="272" mass="30005">MGDMLASRREVQGSHLVQPASPSIASKSCIRRSLPKHPPQLRRRKFAFPRGIEVGCGFSALRLPRTCFFFCEGPEPLPNAAAWPLGAGTNNEGWENQGVCRAAGAVGLDVRQGGRGERRRMCSAAWKGGFGNCESRRRAVGVCERGRDIGIGDGLGYLISSEEVEMKMEMEMEMEMESGGWGFEGQDFKTPKSWRGDSGVRGLTAKLVLFQLKDQGKKAKLAGVGATRRHPKISSLMWRIITRHHVPIPVLLIVAIAVIILETTEFRRTLCR</sequence>
<evidence type="ECO:0000256" key="1">
    <source>
        <dbReference type="SAM" id="MobiDB-lite"/>
    </source>
</evidence>
<keyword evidence="2" id="KW-0472">Membrane</keyword>
<accession>A0A6G1HYY4</accession>
<organism evidence="3 4">
    <name type="scientific">Trichodelitschia bisporula</name>
    <dbReference type="NCBI Taxonomy" id="703511"/>
    <lineage>
        <taxon>Eukaryota</taxon>
        <taxon>Fungi</taxon>
        <taxon>Dikarya</taxon>
        <taxon>Ascomycota</taxon>
        <taxon>Pezizomycotina</taxon>
        <taxon>Dothideomycetes</taxon>
        <taxon>Dothideomycetes incertae sedis</taxon>
        <taxon>Phaeotrichales</taxon>
        <taxon>Phaeotrichaceae</taxon>
        <taxon>Trichodelitschia</taxon>
    </lineage>
</organism>
<keyword evidence="2" id="KW-1133">Transmembrane helix</keyword>
<dbReference type="AlphaFoldDB" id="A0A6G1HYY4"/>
<dbReference type="EMBL" id="ML996693">
    <property type="protein sequence ID" value="KAF2401240.1"/>
    <property type="molecule type" value="Genomic_DNA"/>
</dbReference>
<protein>
    <submittedName>
        <fullName evidence="3">Uncharacterized protein</fullName>
    </submittedName>
</protein>